<dbReference type="EC" id="2.1.1.-" evidence="5"/>
<dbReference type="Proteomes" id="UP000829685">
    <property type="component" value="Unassembled WGS sequence"/>
</dbReference>
<evidence type="ECO:0000256" key="5">
    <source>
        <dbReference type="HAMAP-Rule" id="MF_03188"/>
    </source>
</evidence>
<evidence type="ECO:0000256" key="3">
    <source>
        <dbReference type="ARBA" id="ARBA00022679"/>
    </source>
</evidence>
<keyword evidence="2 5" id="KW-0489">Methyltransferase</keyword>
<dbReference type="GO" id="GO:0016279">
    <property type="term" value="F:protein-lysine N-methyltransferase activity"/>
    <property type="evidence" value="ECO:0007669"/>
    <property type="project" value="UniProtKB-UniRule"/>
</dbReference>
<evidence type="ECO:0000256" key="2">
    <source>
        <dbReference type="ARBA" id="ARBA00022603"/>
    </source>
</evidence>
<keyword evidence="1 5" id="KW-0963">Cytoplasm</keyword>
<dbReference type="PANTHER" id="PTHR12843:SF5">
    <property type="entry name" value="EEF1A LYSINE METHYLTRANSFERASE 2"/>
    <property type="match status" value="1"/>
</dbReference>
<dbReference type="Pfam" id="PF13847">
    <property type="entry name" value="Methyltransf_31"/>
    <property type="match status" value="1"/>
</dbReference>
<dbReference type="SUPFAM" id="SSF53335">
    <property type="entry name" value="S-adenosyl-L-methionine-dependent methyltransferases"/>
    <property type="match status" value="1"/>
</dbReference>
<sequence>MTSNGADPAGATANPTHLEPSELGTREYPSPNLTLTLPLSSSSWDALYETEIANHAADPSDTGTNWFDDSGAQDKVLEFLAEHFATAAGAAADEEEAGAEGKATGKDTASFLDLGTGNGDLLFGLREHGWRGRALGVDYSERSVEFARRREEARQERFRREGGGGEEEEEEEGEGNQHGEDEDEVEEAREPVEFARHDILAAAGPDAAVVSGAQAPAGARGGWDVVLDKGTFDAISLSAATDARGRRINEGYRGRVLPLVRPGGLFLITSCNWTEEELERWFAGPQQHEDGEAGAGGAGARGWGFDVVDRIQYRTFSFGGVKGQTISSVCFRKVARE</sequence>
<evidence type="ECO:0000256" key="1">
    <source>
        <dbReference type="ARBA" id="ARBA00022490"/>
    </source>
</evidence>
<name>A0A9P9WGN8_9PEZI</name>
<protein>
    <recommendedName>
        <fullName evidence="5">Protein-lysine N-methyltransferase EFM4</fullName>
        <ecNumber evidence="5">2.1.1.-</ecNumber>
    </recommendedName>
    <alternativeName>
        <fullName evidence="5">Elongation factor methyltransferase 4</fullName>
    </alternativeName>
</protein>
<evidence type="ECO:0000256" key="4">
    <source>
        <dbReference type="ARBA" id="ARBA00022691"/>
    </source>
</evidence>
<feature type="region of interest" description="Disordered" evidence="6">
    <location>
        <begin position="150"/>
        <end position="189"/>
    </location>
</feature>
<dbReference type="InterPro" id="IPR029063">
    <property type="entry name" value="SAM-dependent_MTases_sf"/>
</dbReference>
<feature type="compositionally biased region" description="Basic and acidic residues" evidence="6">
    <location>
        <begin position="150"/>
        <end position="163"/>
    </location>
</feature>
<dbReference type="EMBL" id="JAFIMR010000027">
    <property type="protein sequence ID" value="KAI1862484.1"/>
    <property type="molecule type" value="Genomic_DNA"/>
</dbReference>
<organism evidence="8 9">
    <name type="scientific">Neoarthrinium moseri</name>
    <dbReference type="NCBI Taxonomy" id="1658444"/>
    <lineage>
        <taxon>Eukaryota</taxon>
        <taxon>Fungi</taxon>
        <taxon>Dikarya</taxon>
        <taxon>Ascomycota</taxon>
        <taxon>Pezizomycotina</taxon>
        <taxon>Sordariomycetes</taxon>
        <taxon>Xylariomycetidae</taxon>
        <taxon>Amphisphaeriales</taxon>
        <taxon>Apiosporaceae</taxon>
        <taxon>Neoarthrinium</taxon>
    </lineage>
</organism>
<feature type="region of interest" description="Disordered" evidence="6">
    <location>
        <begin position="1"/>
        <end position="34"/>
    </location>
</feature>
<keyword evidence="5" id="KW-0813">Transport</keyword>
<evidence type="ECO:0000313" key="9">
    <source>
        <dbReference type="Proteomes" id="UP000829685"/>
    </source>
</evidence>
<evidence type="ECO:0000256" key="6">
    <source>
        <dbReference type="SAM" id="MobiDB-lite"/>
    </source>
</evidence>
<keyword evidence="9" id="KW-1185">Reference proteome</keyword>
<evidence type="ECO:0000313" key="8">
    <source>
        <dbReference type="EMBL" id="KAI1862484.1"/>
    </source>
</evidence>
<feature type="compositionally biased region" description="Acidic residues" evidence="6">
    <location>
        <begin position="164"/>
        <end position="187"/>
    </location>
</feature>
<dbReference type="InterPro" id="IPR025714">
    <property type="entry name" value="Methyltranfer_dom"/>
</dbReference>
<dbReference type="InterPro" id="IPR026635">
    <property type="entry name" value="Efm4/METTL10"/>
</dbReference>
<dbReference type="Gene3D" id="3.40.50.150">
    <property type="entry name" value="Vaccinia Virus protein VP39"/>
    <property type="match status" value="1"/>
</dbReference>
<comment type="similarity">
    <text evidence="5">Belongs to the class I-like SAM-binding methyltransferase superfamily. EFM4 family.</text>
</comment>
<proteinExistence type="inferred from homology"/>
<gene>
    <name evidence="5" type="primary">EFM4</name>
    <name evidence="8" type="ORF">JX265_009198</name>
</gene>
<dbReference type="GO" id="GO:0005737">
    <property type="term" value="C:cytoplasm"/>
    <property type="evidence" value="ECO:0007669"/>
    <property type="project" value="UniProtKB-SubCell"/>
</dbReference>
<dbReference type="PANTHER" id="PTHR12843">
    <property type="entry name" value="PROTEIN-LYSINE N-METHYLTRANSFERASE METTL10"/>
    <property type="match status" value="1"/>
</dbReference>
<comment type="subcellular location">
    <subcellularLocation>
        <location evidence="5">Cytoplasm</location>
    </subcellularLocation>
</comment>
<comment type="function">
    <text evidence="5">S-adenosyl-L-methionine-dependent protein-lysine N-methyltransferase that mono- and dimethylates elongation factor 1-alpha at 'Lys-316'. May play a role in intracellular transport.</text>
</comment>
<dbReference type="HAMAP" id="MF_03188">
    <property type="entry name" value="Methyltr_EFM4"/>
    <property type="match status" value="1"/>
</dbReference>
<dbReference type="GO" id="GO:0016192">
    <property type="term" value="P:vesicle-mediated transport"/>
    <property type="evidence" value="ECO:0007669"/>
    <property type="project" value="UniProtKB-UniRule"/>
</dbReference>
<reference evidence="8" key="1">
    <citation type="submission" date="2021-03" db="EMBL/GenBank/DDBJ databases">
        <title>Revisited historic fungal species revealed as producer of novel bioactive compounds through whole genome sequencing and comparative genomics.</title>
        <authorList>
            <person name="Vignolle G.A."/>
            <person name="Hochenegger N."/>
            <person name="Mach R.L."/>
            <person name="Mach-Aigner A.R."/>
            <person name="Javad Rahimi M."/>
            <person name="Salim K.A."/>
            <person name="Chan C.M."/>
            <person name="Lim L.B.L."/>
            <person name="Cai F."/>
            <person name="Druzhinina I.S."/>
            <person name="U'Ren J.M."/>
            <person name="Derntl C."/>
        </authorList>
    </citation>
    <scope>NUCLEOTIDE SEQUENCE</scope>
    <source>
        <strain evidence="8">TUCIM 5799</strain>
    </source>
</reference>
<keyword evidence="3 5" id="KW-0808">Transferase</keyword>
<comment type="caution">
    <text evidence="8">The sequence shown here is derived from an EMBL/GenBank/DDBJ whole genome shotgun (WGS) entry which is preliminary data.</text>
</comment>
<accession>A0A9P9WGN8</accession>
<feature type="domain" description="Methyltransferase" evidence="7">
    <location>
        <begin position="108"/>
        <end position="152"/>
    </location>
</feature>
<evidence type="ECO:0000259" key="7">
    <source>
        <dbReference type="Pfam" id="PF13847"/>
    </source>
</evidence>
<dbReference type="GO" id="GO:0032259">
    <property type="term" value="P:methylation"/>
    <property type="evidence" value="ECO:0007669"/>
    <property type="project" value="UniProtKB-KW"/>
</dbReference>
<dbReference type="AlphaFoldDB" id="A0A9P9WGN8"/>
<keyword evidence="4 5" id="KW-0949">S-adenosyl-L-methionine</keyword>